<feature type="compositionally biased region" description="Acidic residues" evidence="1">
    <location>
        <begin position="250"/>
        <end position="261"/>
    </location>
</feature>
<comment type="caution">
    <text evidence="3">The sequence shown here is derived from an EMBL/GenBank/DDBJ whole genome shotgun (WGS) entry which is preliminary data.</text>
</comment>
<feature type="transmembrane region" description="Helical" evidence="2">
    <location>
        <begin position="195"/>
        <end position="217"/>
    </location>
</feature>
<feature type="transmembrane region" description="Helical" evidence="2">
    <location>
        <begin position="112"/>
        <end position="133"/>
    </location>
</feature>
<proteinExistence type="predicted"/>
<feature type="transmembrane region" description="Helical" evidence="2">
    <location>
        <begin position="80"/>
        <end position="100"/>
    </location>
</feature>
<feature type="transmembrane region" description="Helical" evidence="2">
    <location>
        <begin position="12"/>
        <end position="35"/>
    </location>
</feature>
<organism evidence="3 4">
    <name type="scientific">Choanephora cucurbitarum</name>
    <dbReference type="NCBI Taxonomy" id="101091"/>
    <lineage>
        <taxon>Eukaryota</taxon>
        <taxon>Fungi</taxon>
        <taxon>Fungi incertae sedis</taxon>
        <taxon>Mucoromycota</taxon>
        <taxon>Mucoromycotina</taxon>
        <taxon>Mucoromycetes</taxon>
        <taxon>Mucorales</taxon>
        <taxon>Mucorineae</taxon>
        <taxon>Choanephoraceae</taxon>
        <taxon>Choanephoroideae</taxon>
        <taxon>Choanephora</taxon>
    </lineage>
</organism>
<dbReference type="AlphaFoldDB" id="A0A1C7NRE0"/>
<feature type="region of interest" description="Disordered" evidence="1">
    <location>
        <begin position="351"/>
        <end position="375"/>
    </location>
</feature>
<evidence type="ECO:0000313" key="3">
    <source>
        <dbReference type="EMBL" id="OBZ91499.1"/>
    </source>
</evidence>
<keyword evidence="2" id="KW-1133">Transmembrane helix</keyword>
<protein>
    <submittedName>
        <fullName evidence="3">Uncharacterized protein</fullName>
    </submittedName>
</protein>
<dbReference type="EMBL" id="LUGH01000010">
    <property type="protein sequence ID" value="OBZ91499.1"/>
    <property type="molecule type" value="Genomic_DNA"/>
</dbReference>
<feature type="region of interest" description="Disordered" evidence="1">
    <location>
        <begin position="246"/>
        <end position="269"/>
    </location>
</feature>
<name>A0A1C7NRE0_9FUNG</name>
<evidence type="ECO:0000256" key="1">
    <source>
        <dbReference type="SAM" id="MobiDB-lite"/>
    </source>
</evidence>
<accession>A0A1C7NRE0</accession>
<dbReference type="Proteomes" id="UP000093000">
    <property type="component" value="Unassembled WGS sequence"/>
</dbReference>
<keyword evidence="4" id="KW-1185">Reference proteome</keyword>
<evidence type="ECO:0000256" key="2">
    <source>
        <dbReference type="SAM" id="Phobius"/>
    </source>
</evidence>
<dbReference type="InParanoid" id="A0A1C7NRE0"/>
<reference evidence="3 4" key="1">
    <citation type="submission" date="2016-03" db="EMBL/GenBank/DDBJ databases">
        <title>Choanephora cucurbitarum.</title>
        <authorList>
            <person name="Min B."/>
            <person name="Park H."/>
            <person name="Park J.-H."/>
            <person name="Shin H.-D."/>
            <person name="Choi I.-G."/>
        </authorList>
    </citation>
    <scope>NUCLEOTIDE SEQUENCE [LARGE SCALE GENOMIC DNA]</scope>
    <source>
        <strain evidence="3 4">KUS-F28377</strain>
    </source>
</reference>
<keyword evidence="2" id="KW-0812">Transmembrane</keyword>
<keyword evidence="2" id="KW-0472">Membrane</keyword>
<gene>
    <name evidence="3" type="ORF">A0J61_00469</name>
</gene>
<dbReference type="OrthoDB" id="2256270at2759"/>
<feature type="transmembrane region" description="Helical" evidence="2">
    <location>
        <begin position="47"/>
        <end position="68"/>
    </location>
</feature>
<sequence>MSESSQTETSEIPVATAFSIMFVTVGLCCFVWQTLTAGEMLYQNRKPIIGIVFFQALLGVITTLITLLTSINLISCEFRLYFSIVGVNVGDISLQFVLLWKAYLGNNRSKPILFVGMLPIIGIIVFILINLTIGRSRTDPLLGICSTSYAVYIVVVKAVIDCSSNAFLSACFILVIYKHYRVLGSSIQKTLLTEGLIYCFGVCFSNIVTGILLALAVLGGDSPILYTIDWYLASYLIIKQLRQRDHKPDSDEEEEEEEEEISVGNDRASDQTASITHLNHIEKTPHESPQSLIEMNKRVSYRLRSQESTCQCRQREVYYHHSLDNSTIAPSIATSPSYYPEKEEQTTVFYKPNMPVSLSPPPRDPSSFMLKEEEA</sequence>
<evidence type="ECO:0000313" key="4">
    <source>
        <dbReference type="Proteomes" id="UP000093000"/>
    </source>
</evidence>